<name>A0A919VGC0_9CLOT</name>
<dbReference type="PROSITE" id="PS00102">
    <property type="entry name" value="PHOSPHORYLASE"/>
    <property type="match status" value="1"/>
</dbReference>
<evidence type="ECO:0000256" key="8">
    <source>
        <dbReference type="ARBA" id="ARBA00023277"/>
    </source>
</evidence>
<dbReference type="InterPro" id="IPR052182">
    <property type="entry name" value="Glycogen/Maltodextrin_Phosph"/>
</dbReference>
<keyword evidence="8" id="KW-0119">Carbohydrate metabolism</keyword>
<sequence>MINRLPKVAYFCMEYGLDASIKTYAGGLGILAGDYMKGAKDYELPMVGIGIKWKQGYTDQRIDSNGRPFDTFLNNDYDCLEDTGIKVNVTIRERNVSCKVWKVTKFGVCPLYLLDTDLAENQDPWITGQLYGWFGEERIAQEMVLGIGGVRALRALGYEADVFHFNEGHAVFAGLELLREKMHKGMNFKEAYNATREEIVFTTHTPIISGNESHSLQSILYMGANNGLTLEQLIEIGGSPFNMTIAALRLSRISNGVAQLHKNTSNQMWAHIDNKSEIIGITNAIHIPTWVDQSMLDAAEGKDDIWERHIKNKEALIDFIYIRNGIKLDVNKLLIGFSRRAASYKRSNLIFTDNSIIESLLKKRTIQIVLSGKAHPFDNSGKELIQNIVKMTKKYPNSVIFLENYDINIGKLLTRGSDIWLNNPRRPLEASGTSGMKAAMNGVLNCSILDGWWPEVCMHGINGWQFGGGKSVDDFNTEAELDAHDLKSLYTVLLNEVIPTYYENRDKWINMMRNSINSCKHYFSIKRMLEEYYKLMYIKNKTD</sequence>
<evidence type="ECO:0000256" key="7">
    <source>
        <dbReference type="ARBA" id="ARBA00022898"/>
    </source>
</evidence>
<dbReference type="NCBIfam" id="TIGR02094">
    <property type="entry name" value="more_P_ylases"/>
    <property type="match status" value="1"/>
</dbReference>
<keyword evidence="7" id="KW-0663">Pyridoxal phosphate</keyword>
<dbReference type="GO" id="GO:0008184">
    <property type="term" value="F:glycogen phosphorylase activity"/>
    <property type="evidence" value="ECO:0007669"/>
    <property type="project" value="InterPro"/>
</dbReference>
<reference evidence="10" key="1">
    <citation type="submission" date="2021-03" db="EMBL/GenBank/DDBJ databases">
        <title>Taxonomic study of Clostridium polyendosporum from meadow-gley soil under rice.</title>
        <authorList>
            <person name="Kobayashi H."/>
            <person name="Tanizawa Y."/>
            <person name="Yagura M."/>
        </authorList>
    </citation>
    <scope>NUCLEOTIDE SEQUENCE</scope>
    <source>
        <strain evidence="10">JCM 30710</strain>
    </source>
</reference>
<evidence type="ECO:0000313" key="11">
    <source>
        <dbReference type="Proteomes" id="UP000679179"/>
    </source>
</evidence>
<dbReference type="InterPro" id="IPR011834">
    <property type="entry name" value="Agluc_phsphrylas"/>
</dbReference>
<evidence type="ECO:0000256" key="9">
    <source>
        <dbReference type="ARBA" id="ARBA00025174"/>
    </source>
</evidence>
<evidence type="ECO:0000256" key="2">
    <source>
        <dbReference type="ARBA" id="ARBA00001933"/>
    </source>
</evidence>
<dbReference type="PANTHER" id="PTHR42655">
    <property type="entry name" value="GLYCOGEN PHOSPHORYLASE"/>
    <property type="match status" value="1"/>
</dbReference>
<gene>
    <name evidence="10" type="ORF">CPJCM30710_19010</name>
</gene>
<evidence type="ECO:0000256" key="4">
    <source>
        <dbReference type="ARBA" id="ARBA00012591"/>
    </source>
</evidence>
<dbReference type="SUPFAM" id="SSF53756">
    <property type="entry name" value="UDP-Glycosyltransferase/glycogen phosphorylase"/>
    <property type="match status" value="1"/>
</dbReference>
<dbReference type="PANTHER" id="PTHR42655:SF1">
    <property type="entry name" value="GLYCOGEN PHOSPHORYLASE"/>
    <property type="match status" value="1"/>
</dbReference>
<keyword evidence="5" id="KW-0328">Glycosyltransferase</keyword>
<comment type="catalytic activity">
    <reaction evidence="1">
        <text>[(1-&gt;4)-alpha-D-glucosyl](n) + phosphate = [(1-&gt;4)-alpha-D-glucosyl](n-1) + alpha-D-glucose 1-phosphate</text>
        <dbReference type="Rhea" id="RHEA:41732"/>
        <dbReference type="Rhea" id="RHEA-COMP:9584"/>
        <dbReference type="Rhea" id="RHEA-COMP:9586"/>
        <dbReference type="ChEBI" id="CHEBI:15444"/>
        <dbReference type="ChEBI" id="CHEBI:43474"/>
        <dbReference type="ChEBI" id="CHEBI:58601"/>
        <dbReference type="EC" id="2.4.1.1"/>
    </reaction>
</comment>
<comment type="function">
    <text evidence="9">Phosphorylase is an important allosteric enzyme in carbohydrate metabolism. Enzymes from different sources differ in their regulatory mechanisms and in their natural substrates. However, all known phosphorylases share catalytic and structural properties.</text>
</comment>
<dbReference type="EC" id="2.4.1.1" evidence="4"/>
<evidence type="ECO:0000256" key="3">
    <source>
        <dbReference type="ARBA" id="ARBA00006047"/>
    </source>
</evidence>
<protein>
    <recommendedName>
        <fullName evidence="4">glycogen phosphorylase</fullName>
        <ecNumber evidence="4">2.4.1.1</ecNumber>
    </recommendedName>
</protein>
<evidence type="ECO:0000313" key="10">
    <source>
        <dbReference type="EMBL" id="GIM29235.1"/>
    </source>
</evidence>
<evidence type="ECO:0000256" key="6">
    <source>
        <dbReference type="ARBA" id="ARBA00022679"/>
    </source>
</evidence>
<keyword evidence="6" id="KW-0808">Transferase</keyword>
<comment type="similarity">
    <text evidence="3">Belongs to the glycogen phosphorylase family.</text>
</comment>
<organism evidence="10 11">
    <name type="scientific">Clostridium polyendosporum</name>
    <dbReference type="NCBI Taxonomy" id="69208"/>
    <lineage>
        <taxon>Bacteria</taxon>
        <taxon>Bacillati</taxon>
        <taxon>Bacillota</taxon>
        <taxon>Clostridia</taxon>
        <taxon>Eubacteriales</taxon>
        <taxon>Clostridiaceae</taxon>
        <taxon>Clostridium</taxon>
    </lineage>
</organism>
<evidence type="ECO:0000256" key="5">
    <source>
        <dbReference type="ARBA" id="ARBA00022676"/>
    </source>
</evidence>
<dbReference type="AlphaFoldDB" id="A0A919VGC0"/>
<evidence type="ECO:0000256" key="1">
    <source>
        <dbReference type="ARBA" id="ARBA00001275"/>
    </source>
</evidence>
<comment type="cofactor">
    <cofactor evidence="2">
        <name>pyridoxal 5'-phosphate</name>
        <dbReference type="ChEBI" id="CHEBI:597326"/>
    </cofactor>
</comment>
<dbReference type="Proteomes" id="UP000679179">
    <property type="component" value="Unassembled WGS sequence"/>
</dbReference>
<dbReference type="GO" id="GO:0030170">
    <property type="term" value="F:pyridoxal phosphate binding"/>
    <property type="evidence" value="ECO:0007669"/>
    <property type="project" value="InterPro"/>
</dbReference>
<dbReference type="InterPro" id="IPR000811">
    <property type="entry name" value="Glyco_trans_35"/>
</dbReference>
<accession>A0A919VGC0</accession>
<dbReference type="InterPro" id="IPR035090">
    <property type="entry name" value="Pyridoxal_P_attach_site"/>
</dbReference>
<proteinExistence type="inferred from homology"/>
<dbReference type="RefSeq" id="WP_212903938.1">
    <property type="nucleotide sequence ID" value="NZ_BOPZ01000014.1"/>
</dbReference>
<dbReference type="EMBL" id="BOPZ01000014">
    <property type="protein sequence ID" value="GIM29235.1"/>
    <property type="molecule type" value="Genomic_DNA"/>
</dbReference>
<comment type="caution">
    <text evidence="10">The sequence shown here is derived from an EMBL/GenBank/DDBJ whole genome shotgun (WGS) entry which is preliminary data.</text>
</comment>
<dbReference type="GO" id="GO:0005975">
    <property type="term" value="P:carbohydrate metabolic process"/>
    <property type="evidence" value="ECO:0007669"/>
    <property type="project" value="InterPro"/>
</dbReference>
<dbReference type="Gene3D" id="3.40.50.2000">
    <property type="entry name" value="Glycogen Phosphorylase B"/>
    <property type="match status" value="2"/>
</dbReference>
<dbReference type="Pfam" id="PF00343">
    <property type="entry name" value="Phosphorylase"/>
    <property type="match status" value="1"/>
</dbReference>
<keyword evidence="11" id="KW-1185">Reference proteome</keyword>